<dbReference type="OMA" id="LWEVHSE"/>
<reference evidence="1 4" key="9">
    <citation type="journal article" date="2007" name="Science">
        <title>The Release 5.1 annotation of Drosophila melanogaster heterochromatin.</title>
        <authorList>
            <person name="Smith C.D."/>
            <person name="Shu S."/>
            <person name="Mungall C.J."/>
            <person name="Karpen G.H."/>
        </authorList>
    </citation>
    <scope>NUCLEOTIDE SEQUENCE [LARGE SCALE GENOMIC DNA]</scope>
    <source>
        <strain evidence="4">Berkeley</strain>
    </source>
</reference>
<evidence type="ECO:0000313" key="3">
    <source>
        <dbReference type="FlyBase" id="FBgn0052806"/>
    </source>
</evidence>
<reference evidence="1" key="14">
    <citation type="submission" date="2023-12" db="EMBL/GenBank/DDBJ databases">
        <authorList>
            <consortium name="FlyBase"/>
        </authorList>
    </citation>
    <scope>NUCLEOTIDE SEQUENCE</scope>
</reference>
<reference evidence="1" key="11">
    <citation type="journal article" date="2015" name="G3 (Bethesda)">
        <title>Gene Model Annotations for Drosophila melanogaster: Impact of High-Throughput Data.</title>
        <authorList>
            <consortium name="FlyBase Consortium"/>
            <person name="Matthews B.B."/>
            <person name="Dos Santos G."/>
            <person name="Crosby M.A."/>
            <person name="Emmert D.B."/>
            <person name="St Pierre S.E."/>
            <person name="Gramates L.S."/>
            <person name="Zhou P."/>
            <person name="Schroeder A.J."/>
            <person name="Falls K."/>
            <person name="Strelets V."/>
            <person name="Russo S.M."/>
            <person name="Gelbart W.M."/>
            <person name="null"/>
        </authorList>
    </citation>
    <scope>NUCLEOTIDE SEQUENCE</scope>
</reference>
<accession>Q8IRX1</accession>
<dbReference type="OrthoDB" id="7869171at2759"/>
<organism evidence="1 4">
    <name type="scientific">Drosophila melanogaster</name>
    <name type="common">Fruit fly</name>
    <dbReference type="NCBI Taxonomy" id="7227"/>
    <lineage>
        <taxon>Eukaryota</taxon>
        <taxon>Metazoa</taxon>
        <taxon>Ecdysozoa</taxon>
        <taxon>Arthropoda</taxon>
        <taxon>Hexapoda</taxon>
        <taxon>Insecta</taxon>
        <taxon>Pterygota</taxon>
        <taxon>Neoptera</taxon>
        <taxon>Endopterygota</taxon>
        <taxon>Diptera</taxon>
        <taxon>Brachycera</taxon>
        <taxon>Muscomorpha</taxon>
        <taxon>Ephydroidea</taxon>
        <taxon>Drosophilidae</taxon>
        <taxon>Drosophila</taxon>
        <taxon>Sophophora</taxon>
    </lineage>
</organism>
<dbReference type="RefSeq" id="NP_726762.1">
    <property type="nucleotide sequence ID" value="NM_166904.2"/>
</dbReference>
<evidence type="ECO:0000313" key="4">
    <source>
        <dbReference type="Proteomes" id="UP000000803"/>
    </source>
</evidence>
<reference evidence="1 4" key="5">
    <citation type="journal article" date="2002" name="Genome Biol.">
        <title>Heterochromatic sequences in a Drosophila whole-genome shotgun assembly.</title>
        <authorList>
            <person name="Hoskins R.A."/>
            <person name="Smith C.D."/>
            <person name="Carlson J.W."/>
            <person name="Carvalho A.B."/>
            <person name="Halpern A."/>
            <person name="Kaminker J.S."/>
            <person name="Kennedy C."/>
            <person name="Mungall C.J."/>
            <person name="Sullivan B.A."/>
            <person name="Sutton G.G."/>
            <person name="Yasuhara J.C."/>
            <person name="Wakimoto B.T."/>
            <person name="Myers E.W."/>
            <person name="Celniker S.E."/>
            <person name="Rubin G.M."/>
            <person name="Karpen G.H."/>
        </authorList>
    </citation>
    <scope>NUCLEOTIDE SEQUENCE [LARGE SCALE GENOMIC DNA]</scope>
    <source>
        <strain evidence="4">Berkeley</strain>
    </source>
</reference>
<evidence type="ECO:0000313" key="2">
    <source>
        <dbReference type="EMBL" id="ABC86308.1"/>
    </source>
</evidence>
<dbReference type="GeneID" id="318220"/>
<gene>
    <name evidence="1" type="primary">Dmel\CG32806</name>
    <name evidence="1" type="synonym">NEST:bs06b11</name>
    <name evidence="1 3" type="ORF">CG32806</name>
    <name evidence="1" type="ORF">Dmel_CG32806</name>
</gene>
<reference evidence="1 4" key="1">
    <citation type="journal article" date="2000" name="Science">
        <title>The genome sequence of Drosophila melanogaster.</title>
        <authorList>
            <person name="Adams M.D."/>
            <person name="Celniker S.E."/>
            <person name="Holt R.A."/>
            <person name="Evans C.A."/>
            <person name="Gocayne J.D."/>
            <person name="Amanatides P.G."/>
            <person name="Scherer S.E."/>
            <person name="Li P.W."/>
            <person name="Hoskins R.A."/>
            <person name="Galle R.F."/>
            <person name="George R.A."/>
            <person name="Lewis S.E."/>
            <person name="Richards S."/>
            <person name="Ashburner M."/>
            <person name="Henderson S.N."/>
            <person name="Sutton G.G."/>
            <person name="Wortman J.R."/>
            <person name="Yandell M.D."/>
            <person name="Zhang Q."/>
            <person name="Chen L.X."/>
            <person name="Brandon R.C."/>
            <person name="Rogers Y.H."/>
            <person name="Blazej R.G."/>
            <person name="Champe M."/>
            <person name="Pfeiffer B.D."/>
            <person name="Wan K.H."/>
            <person name="Doyle C."/>
            <person name="Baxter E.G."/>
            <person name="Helt G."/>
            <person name="Nelson C.R."/>
            <person name="Gabor G.L."/>
            <person name="Abril J.F."/>
            <person name="Agbayani A."/>
            <person name="An H.J."/>
            <person name="Andrews-Pfannkoch C."/>
            <person name="Baldwin D."/>
            <person name="Ballew R.M."/>
            <person name="Basu A."/>
            <person name="Baxendale J."/>
            <person name="Bayraktaroglu L."/>
            <person name="Beasley E.M."/>
            <person name="Beeson K.Y."/>
            <person name="Benos P.V."/>
            <person name="Berman B.P."/>
            <person name="Bhandari D."/>
            <person name="Bolshakov S."/>
            <person name="Borkova D."/>
            <person name="Botchan M.R."/>
            <person name="Bouck J."/>
            <person name="Brokstein P."/>
            <person name="Brottier P."/>
            <person name="Burtis K.C."/>
            <person name="Busam D.A."/>
            <person name="Butler H."/>
            <person name="Cadieu E."/>
            <person name="Center A."/>
            <person name="Chandra I."/>
            <person name="Cherry J.M."/>
            <person name="Cawley S."/>
            <person name="Dahlke C."/>
            <person name="Davenport L.B."/>
            <person name="Davies P."/>
            <person name="de Pablos B."/>
            <person name="Delcher A."/>
            <person name="Deng Z."/>
            <person name="Mays A.D."/>
            <person name="Dew I."/>
            <person name="Dietz S.M."/>
            <person name="Dodson K."/>
            <person name="Doup L.E."/>
            <person name="Downes M."/>
            <person name="Dugan-Rocha S."/>
            <person name="Dunkov B.C."/>
            <person name="Dunn P."/>
            <person name="Durbin K.J."/>
            <person name="Evangelista C.C."/>
            <person name="Ferraz C."/>
            <person name="Ferriera S."/>
            <person name="Fleischmann W."/>
            <person name="Fosler C."/>
            <person name="Gabrielian A.E."/>
            <person name="Garg N.S."/>
            <person name="Gelbart W.M."/>
            <person name="Glasser K."/>
            <person name="Glodek A."/>
            <person name="Gong F."/>
            <person name="Gorrell J.H."/>
            <person name="Gu Z."/>
            <person name="Guan P."/>
            <person name="Harris M."/>
            <person name="Harris N.L."/>
            <person name="Harvey D."/>
            <person name="Heiman T.J."/>
            <person name="Hernandez J.R."/>
            <person name="Houck J."/>
            <person name="Hostin D."/>
            <person name="Houston K.A."/>
            <person name="Howland T.J."/>
            <person name="Wei M.H."/>
            <person name="Ibegwam C."/>
            <person name="Jalali M."/>
            <person name="Kalush F."/>
            <person name="Karpen G.H."/>
            <person name="Ke Z."/>
            <person name="Kennison J.A."/>
            <person name="Ketchum K.A."/>
            <person name="Kimmel B.E."/>
            <person name="Kodira C.D."/>
            <person name="Kraft C."/>
            <person name="Kravitz S."/>
            <person name="Kulp D."/>
            <person name="Lai Z."/>
            <person name="Lasko P."/>
            <person name="Lei Y."/>
            <person name="Levitsky A.A."/>
            <person name="Li J."/>
            <person name="Li Z."/>
            <person name="Liang Y."/>
            <person name="Lin X."/>
            <person name="Liu X."/>
            <person name="Mattei B."/>
            <person name="McIntosh T.C."/>
            <person name="McLeod M.P."/>
            <person name="McPherson D."/>
            <person name="Merkulov G."/>
            <person name="Milshina N.V."/>
            <person name="Mobarry C."/>
            <person name="Morris J."/>
            <person name="Moshrefi A."/>
            <person name="Mount S.M."/>
            <person name="Moy M."/>
            <person name="Murphy B."/>
            <person name="Murphy L."/>
            <person name="Muzny D.M."/>
            <person name="Nelson D.L."/>
            <person name="Nelson D.R."/>
            <person name="Nelson K.A."/>
            <person name="Nixon K."/>
            <person name="Nusskern D.R."/>
            <person name="Pacleb J.M."/>
            <person name="Palazzolo M."/>
            <person name="Pittman G.S."/>
            <person name="Pan S."/>
            <person name="Pollard J."/>
            <person name="Puri V."/>
            <person name="Reese M.G."/>
            <person name="Reinert K."/>
            <person name="Remington K."/>
            <person name="Saunders R.D."/>
            <person name="Scheeler F."/>
            <person name="Shen H."/>
            <person name="Shue B.C."/>
            <person name="Siden-Kiamos I."/>
            <person name="Simpson M."/>
            <person name="Skupski M.P."/>
            <person name="Smith T."/>
            <person name="Spier E."/>
            <person name="Spradling A.C."/>
            <person name="Stapleton M."/>
            <person name="Strong R."/>
            <person name="Sun E."/>
            <person name="Svirskas R."/>
            <person name="Tector C."/>
            <person name="Turner R."/>
            <person name="Venter E."/>
            <person name="Wang A.H."/>
            <person name="Wang X."/>
            <person name="Wang Z.Y."/>
            <person name="Wassarman D.A."/>
            <person name="Weinstock G.M."/>
            <person name="Weissenbach J."/>
            <person name="Williams S.M."/>
            <person name="WoodageT"/>
            <person name="Worley K.C."/>
            <person name="Wu D."/>
            <person name="Yang S."/>
            <person name="Yao Q.A."/>
            <person name="Ye J."/>
            <person name="Yeh R.F."/>
            <person name="Zaveri J.S."/>
            <person name="Zhan M."/>
            <person name="Zhang G."/>
            <person name="Zhao Q."/>
            <person name="Zheng L."/>
            <person name="Zheng X.H."/>
            <person name="Zhong F.N."/>
            <person name="Zhong W."/>
            <person name="Zhou X."/>
            <person name="Zhu S."/>
            <person name="Zhu X."/>
            <person name="Smith H.O."/>
            <person name="Gibbs R.A."/>
            <person name="Myers E.W."/>
            <person name="Rubin G.M."/>
            <person name="Venter J.C."/>
        </authorList>
    </citation>
    <scope>NUCLEOTIDE SEQUENCE [LARGE SCALE GENOMIC DNA]</scope>
    <source>
        <strain evidence="4">Berkeley</strain>
    </source>
</reference>
<dbReference type="IntAct" id="Q8IRX1">
    <property type="interactions" value="1"/>
</dbReference>
<dbReference type="AGR" id="FB:FBgn0052806"/>
<dbReference type="EMBL" id="BT024246">
    <property type="protein sequence ID" value="ABC86308.1"/>
    <property type="molecule type" value="mRNA"/>
</dbReference>
<reference evidence="1" key="12">
    <citation type="journal article" date="2015" name="G3 (Bethesda)">
        <title>Gene Model Annotations for Drosophila melanogaster: The Rule-Benders.</title>
        <authorList>
            <consortium name="FlyBase Consortium"/>
            <person name="Crosby M.A."/>
            <person name="Gramates L.S."/>
            <person name="Dos Santos G."/>
            <person name="Matthews B.B."/>
            <person name="St Pierre S.E."/>
            <person name="Zhou P."/>
            <person name="Schroeder A.J."/>
            <person name="Falls K."/>
            <person name="Emmert D.B."/>
            <person name="Russo S.M."/>
            <person name="Gelbart W.M."/>
            <person name="null"/>
        </authorList>
    </citation>
    <scope>NUCLEOTIDE SEQUENCE</scope>
</reference>
<sequence length="205" mass="23209">MWMQLGCRGLAKSPRRKDEDIEPQSIIASAYRHEYIYNTYLAKNTFQLPSGTDSVYLANPSMNELMRAIQSGSSMDTFKRVIVSMIVPIPRTSQLLAQANSPCYQNLRLTPNVVHRSHSFDQPQVGMSVQRLPRVHSEGDLLQPRRSVCDEMISRDALPARVAPSEMPTKPQEVATEEPSVQWNACYWIGLAHLLMIISCMRGLF</sequence>
<dbReference type="AlphaFoldDB" id="Q8IRX1"/>
<dbReference type="EMBL" id="AE014298">
    <property type="protein sequence ID" value="AAN09058.1"/>
    <property type="molecule type" value="Genomic_DNA"/>
</dbReference>
<dbReference type="KEGG" id="dme:Dmel_CG32806"/>
<dbReference type="HOGENOM" id="CLU_1338824_0_0_1"/>
<dbReference type="Proteomes" id="UP000000803">
    <property type="component" value="Chromosome X"/>
</dbReference>
<reference evidence="1" key="8">
    <citation type="submission" date="2006-08" db="EMBL/GenBank/DDBJ databases">
        <authorList>
            <person name="Celniker S."/>
            <person name="Carlson J."/>
            <person name="Wan K."/>
            <person name="Frise E."/>
            <person name="Hoskins R."/>
            <person name="Park S."/>
            <person name="Svirskas R."/>
            <person name="Rubin G."/>
        </authorList>
    </citation>
    <scope>NUCLEOTIDE SEQUENCE</scope>
</reference>
<reference evidence="1" key="15">
    <citation type="submission" date="2024-06" db="EMBL/GenBank/DDBJ databases">
        <title>Drosophila melanogaster release 4 sequence.</title>
        <authorList>
            <consortium name="Berkeley Drosophila Genome Project"/>
            <person name="Celniker S."/>
            <person name="Carlson J."/>
            <person name="Wan K."/>
            <person name="Pfeiffer B."/>
            <person name="Frise E."/>
            <person name="George R."/>
            <person name="Hoskins R."/>
            <person name="Stapleton M."/>
            <person name="Pacleb J."/>
            <person name="Park S."/>
            <person name="Svirskas R."/>
            <person name="Smith E."/>
            <person name="Yu C."/>
            <person name="Rubin G."/>
        </authorList>
    </citation>
    <scope>NUCLEOTIDE SEQUENCE</scope>
</reference>
<reference evidence="2" key="7">
    <citation type="submission" date="2006-01" db="EMBL/GenBank/DDBJ databases">
        <authorList>
            <person name="Stapleton M."/>
            <person name="Carlson J."/>
            <person name="Chavez C."/>
            <person name="Frise E."/>
            <person name="George R."/>
            <person name="Pacleb J."/>
            <person name="Park S."/>
            <person name="Wan K."/>
            <person name="Yu C."/>
            <person name="Celniker S."/>
        </authorList>
    </citation>
    <scope>NUCLEOTIDE SEQUENCE</scope>
</reference>
<reference evidence="1" key="13">
    <citation type="journal article" date="2015" name="Genome Res.">
        <title>The Release 6 reference sequence of the Drosophila melanogaster genome.</title>
        <authorList>
            <person name="Hoskins R.A."/>
            <person name="Carlson J.W."/>
            <person name="Wan K.H."/>
            <person name="Park S."/>
            <person name="Mendez I."/>
            <person name="Galle S.E."/>
            <person name="Booth B.W."/>
            <person name="Pfeiffer B.D."/>
            <person name="George R.A."/>
            <person name="Svirskas R."/>
            <person name="Krzywinski M."/>
            <person name="Schein J."/>
            <person name="Accardo M.C."/>
            <person name="Damia E."/>
            <person name="Messina G."/>
            <person name="Mendez-Lago M."/>
            <person name="de Pablos B."/>
            <person name="Demakova O.V."/>
            <person name="Andreyeva E.N."/>
            <person name="Boldyreva L.V."/>
            <person name="Marra M."/>
            <person name="Carvalho A.B."/>
            <person name="Dimitri P."/>
            <person name="Villasante A."/>
            <person name="Zhimulev I.F."/>
            <person name="Rubin G.M."/>
            <person name="Karpen G.H."/>
            <person name="Celniker S.E."/>
        </authorList>
    </citation>
    <scope>NUCLEOTIDE SEQUENCE</scope>
</reference>
<dbReference type="FlyBase" id="FBgn0052806">
    <property type="gene designation" value="CG32806"/>
</dbReference>
<dbReference type="DNASU" id="318220"/>
<reference evidence="1 4" key="6">
    <citation type="journal article" date="2005" name="PLoS Comput. Biol.">
        <title>Combined evidence annotation of transposable elements in genome sequences.</title>
        <authorList>
            <person name="Quesneville H."/>
            <person name="Bergman C.M."/>
            <person name="Andrieu O."/>
            <person name="Autard D."/>
            <person name="Nouaud D."/>
            <person name="Ashburner M."/>
            <person name="Anxolabehere D."/>
        </authorList>
    </citation>
    <scope>NUCLEOTIDE SEQUENCE [LARGE SCALE GENOMIC DNA]</scope>
    <source>
        <strain evidence="4">Berkeley</strain>
    </source>
</reference>
<keyword evidence="4" id="KW-1185">Reference proteome</keyword>
<reference evidence="1 4" key="10">
    <citation type="journal article" date="2007" name="Science">
        <title>Sequence finishing and mapping of Drosophila melanogaster heterochromatin.</title>
        <authorList>
            <person name="Hoskins R.A."/>
            <person name="Carlson J.W."/>
            <person name="Kennedy C."/>
            <person name="Acevedo D."/>
            <person name="Evans-Holm M."/>
            <person name="Frise E."/>
            <person name="Wan K.H."/>
            <person name="Park S."/>
            <person name="Mendez-Lago M."/>
            <person name="Rossi F."/>
            <person name="Villasante A."/>
            <person name="Dimitri P."/>
            <person name="Karpen G.H."/>
            <person name="Celniker S.E."/>
        </authorList>
    </citation>
    <scope>NUCLEOTIDE SEQUENCE [LARGE SCALE GENOMIC DNA]</scope>
    <source>
        <strain evidence="4">Berkeley</strain>
    </source>
</reference>
<reference evidence="4" key="3">
    <citation type="journal article" date="2002" name="Genome Biol.">
        <title>Annotation of the Drosophila melanogaster euchromatic genome: a systematic review.</title>
        <authorList>
            <person name="Misra S."/>
            <person name="Crosby M.A."/>
            <person name="Mungall C.J."/>
            <person name="Matthews B.B."/>
            <person name="Campbell K.S."/>
            <person name="Hradecky P."/>
            <person name="Huang Y."/>
            <person name="Kaminker J.S."/>
            <person name="Millburn G.H."/>
            <person name="Prochnik S.E."/>
            <person name="Smith C.D."/>
            <person name="Tupy J.L."/>
            <person name="Whitfied E.J."/>
            <person name="Bayraktaroglu L."/>
            <person name="Berman B.P."/>
            <person name="Bettencourt B.R."/>
            <person name="Celniker S.E."/>
            <person name="de Grey A.D."/>
            <person name="Drysdale R.A."/>
            <person name="Harris N.L."/>
            <person name="Richter J."/>
            <person name="Russo S."/>
            <person name="Schroeder A.J."/>
            <person name="Shu S.Q."/>
            <person name="Stapleton M."/>
            <person name="Yamada C."/>
            <person name="Ashburner M."/>
            <person name="Gelbart W.M."/>
            <person name="Rubin G.M."/>
            <person name="Lewis S.E."/>
        </authorList>
    </citation>
    <scope>GENOME REANNOTATION</scope>
    <source>
        <strain evidence="4">Berkeley</strain>
    </source>
</reference>
<reference evidence="4" key="4">
    <citation type="journal article" date="2002" name="Genome Biol.">
        <title>The transposable elements of the Drosophila melanogaster euchromatin: a genomics perspective.</title>
        <authorList>
            <person name="Kaminker J.S."/>
            <person name="Bergman C.M."/>
            <person name="Kronmiller B."/>
            <person name="Carlson J."/>
            <person name="Svirskas R."/>
            <person name="Patel S."/>
            <person name="Frise E."/>
            <person name="Wheeler D.A."/>
            <person name="Lewis S.E."/>
            <person name="Rubin G.M."/>
            <person name="Ashburner M."/>
            <person name="Celniker S.E."/>
        </authorList>
    </citation>
    <scope>NUCLEOTIDE SEQUENCE [LARGE SCALE GENOMIC DNA]</scope>
    <source>
        <strain evidence="4">Berkeley</strain>
    </source>
</reference>
<dbReference type="BioGRID-ORCS" id="318220">
    <property type="hits" value="0 hits in 1 CRISPR screen"/>
</dbReference>
<protein>
    <submittedName>
        <fullName evidence="2">IP15948p</fullName>
    </submittedName>
</protein>
<dbReference type="UCSC" id="CG32806-RA">
    <property type="organism name" value="d. melanogaster"/>
</dbReference>
<dbReference type="STRING" id="7227.FBpp0070288"/>
<name>Q8IRX1_DROME</name>
<dbReference type="PaxDb" id="7227-FBpp0070288"/>
<reference evidence="4" key="2">
    <citation type="journal article" date="2002" name="Genome Biol.">
        <title>Finishing a whole-genome shotgun: release 3 of the Drosophila melanogaster euchromatic genome sequence.</title>
        <authorList>
            <person name="Celniker S.E."/>
            <person name="Wheeler D.A."/>
            <person name="Kronmiller B."/>
            <person name="Carlson J.W."/>
            <person name="Halpern A."/>
            <person name="Patel S."/>
            <person name="Adams M."/>
            <person name="Champe M."/>
            <person name="Dugan S.P."/>
            <person name="Frise E."/>
            <person name="Hodgson A."/>
            <person name="George R.A."/>
            <person name="Hoskins R.A."/>
            <person name="Laverty T."/>
            <person name="Muzny D.M."/>
            <person name="Nelson C.R."/>
            <person name="Pacleb J.M."/>
            <person name="Park S."/>
            <person name="Pfeiffer B.D."/>
            <person name="Richards S."/>
            <person name="Sodergren E.J."/>
            <person name="Svirskas R."/>
            <person name="Tabor P.E."/>
            <person name="Wan K."/>
            <person name="Stapleton M."/>
            <person name="Sutton G.G."/>
            <person name="Venter C."/>
            <person name="Weinstock G."/>
            <person name="Scherer S.E."/>
            <person name="Myers E.W."/>
            <person name="Gibbs R.A."/>
            <person name="Rubin G.M."/>
        </authorList>
    </citation>
    <scope>NUCLEOTIDE SEQUENCE [LARGE SCALE GENOMIC DNA]</scope>
    <source>
        <strain evidence="4">Berkeley</strain>
    </source>
</reference>
<dbReference type="Bgee" id="FBgn0052806">
    <property type="expression patterns" value="Expressed in fat body cell in testis and 17 other cell types or tissues"/>
</dbReference>
<evidence type="ECO:0000313" key="1">
    <source>
        <dbReference type="EMBL" id="AAN09058.1"/>
    </source>
</evidence>
<dbReference type="VEuPathDB" id="VectorBase:FBgn0052806"/>
<proteinExistence type="evidence at transcript level"/>